<dbReference type="SUPFAM" id="SSF48452">
    <property type="entry name" value="TPR-like"/>
    <property type="match status" value="1"/>
</dbReference>
<keyword evidence="1" id="KW-0802">TPR repeat</keyword>
<dbReference type="PATRIC" id="fig|1304284.3.peg.2024"/>
<feature type="repeat" description="TPR" evidence="1">
    <location>
        <begin position="167"/>
        <end position="200"/>
    </location>
</feature>
<dbReference type="STRING" id="1304284.L21TH_2059"/>
<proteinExistence type="predicted"/>
<sequence length="223" mass="26504">MSKLYDKKVECPICGNEFTTKKVLSSKLRVEKRDTDFMTYYKTENPIKYDVFVCSECGYSAMEKNFNKIRPEWKEIIKDKITTRWKKRDYSGVRSTEQAIECYKLALYCGELLGLSSYHIANICLRLTWLYRILESEEETKFMRFSLEKYKDFYYNGTFTQDTSNDATIAYLIGELHRRLGEYQEAITWFSNAISSPQIKNNLRLEKMTREQWRVAKESAKKS</sequence>
<gene>
    <name evidence="2" type="ORF">L21TH_2059</name>
</gene>
<reference evidence="2 3" key="1">
    <citation type="journal article" date="2015" name="Geomicrobiol. J.">
        <title>Caldisalinibacter kiritimatiensis gen. nov., sp. nov., a moderately thermohalophilic thiosulfate-reducing bacterium from a hypersaline microbial mat.</title>
        <authorList>
            <person name="Ben Hania W."/>
            <person name="Joseph M."/>
            <person name="Fiebig A."/>
            <person name="Bunk B."/>
            <person name="Klenk H.-P."/>
            <person name="Fardeau M.-L."/>
            <person name="Spring S."/>
        </authorList>
    </citation>
    <scope>NUCLEOTIDE SEQUENCE [LARGE SCALE GENOMIC DNA]</scope>
    <source>
        <strain evidence="2 3">L21-TH-D2</strain>
    </source>
</reference>
<dbReference type="Pfam" id="PF09986">
    <property type="entry name" value="DUF2225"/>
    <property type="match status" value="1"/>
</dbReference>
<protein>
    <recommendedName>
        <fullName evidence="4">DUF2225 domain-containing protein</fullName>
    </recommendedName>
</protein>
<evidence type="ECO:0000313" key="3">
    <source>
        <dbReference type="Proteomes" id="UP000013378"/>
    </source>
</evidence>
<keyword evidence="3" id="KW-1185">Reference proteome</keyword>
<dbReference type="EMBL" id="ARZA01000227">
    <property type="protein sequence ID" value="EOC99907.1"/>
    <property type="molecule type" value="Genomic_DNA"/>
</dbReference>
<dbReference type="RefSeq" id="WP_006315487.1">
    <property type="nucleotide sequence ID" value="NZ_ARZA01000227.1"/>
</dbReference>
<evidence type="ECO:0000256" key="1">
    <source>
        <dbReference type="PROSITE-ProRule" id="PRU00339"/>
    </source>
</evidence>
<comment type="caution">
    <text evidence="2">The sequence shown here is derived from an EMBL/GenBank/DDBJ whole genome shotgun (WGS) entry which is preliminary data.</text>
</comment>
<evidence type="ECO:0008006" key="4">
    <source>
        <dbReference type="Google" id="ProtNLM"/>
    </source>
</evidence>
<dbReference type="eggNOG" id="COG1655">
    <property type="taxonomic scope" value="Bacteria"/>
</dbReference>
<name>R1ARZ0_9FIRM</name>
<dbReference type="OrthoDB" id="9780343at2"/>
<dbReference type="InterPro" id="IPR011990">
    <property type="entry name" value="TPR-like_helical_dom_sf"/>
</dbReference>
<dbReference type="AlphaFoldDB" id="R1ARZ0"/>
<dbReference type="PROSITE" id="PS50005">
    <property type="entry name" value="TPR"/>
    <property type="match status" value="1"/>
</dbReference>
<organism evidence="2 3">
    <name type="scientific">Caldisalinibacter kiritimatiensis</name>
    <dbReference type="NCBI Taxonomy" id="1304284"/>
    <lineage>
        <taxon>Bacteria</taxon>
        <taxon>Bacillati</taxon>
        <taxon>Bacillota</taxon>
        <taxon>Tissierellia</taxon>
        <taxon>Tissierellales</taxon>
        <taxon>Thermohalobacteraceae</taxon>
        <taxon>Caldisalinibacter</taxon>
    </lineage>
</organism>
<dbReference type="Gene3D" id="1.25.40.10">
    <property type="entry name" value="Tetratricopeptide repeat domain"/>
    <property type="match status" value="1"/>
</dbReference>
<dbReference type="InterPro" id="IPR018708">
    <property type="entry name" value="DUF2225"/>
</dbReference>
<dbReference type="InterPro" id="IPR019734">
    <property type="entry name" value="TPR_rpt"/>
</dbReference>
<dbReference type="Proteomes" id="UP000013378">
    <property type="component" value="Unassembled WGS sequence"/>
</dbReference>
<evidence type="ECO:0000313" key="2">
    <source>
        <dbReference type="EMBL" id="EOC99907.1"/>
    </source>
</evidence>
<accession>R1ARZ0</accession>